<dbReference type="AlphaFoldDB" id="A0A6L2J8Z3"/>
<name>A0A6L2J8Z3_TANCI</name>
<feature type="coiled-coil region" evidence="1">
    <location>
        <begin position="379"/>
        <end position="406"/>
    </location>
</feature>
<feature type="coiled-coil region" evidence="1">
    <location>
        <begin position="302"/>
        <end position="336"/>
    </location>
</feature>
<protein>
    <recommendedName>
        <fullName evidence="3">Transposase (Putative), gypsy type</fullName>
    </recommendedName>
</protein>
<sequence length="510" mass="56436">MDRLPVDAIGIYYEFLWFSSLQKSIYDFMTLPSWSDDKIAKKSHHLSLPLLERVLSHTTAPAMEGDIISLPTPNEITASLLDSRLINNAPELDQAKGTDEADLADLCNEIEDSLERDEGVSMRVVSAPTSRLGKRLGAPHSIAVVSATIPCVVASGCVRKSRDEVMRRQIDPLDCLARSALARDAEYDQILDDDFGIATRGEEIDLTLFPLAPAPYHMPYTYEGVSSPLYSREEWNEPHASESSLLCKDIFKDLNVCRKALDETITSAKLRTTESLLPLELSNRVSVHSALLEKFDQKKGAIRLLRSEVTSLDDKIEKLQGDYDALGQENRNLCSQRDVASEEVKRSQSQLTDAKAASAGLTEELTRTDAKLSEQALTVRDLQNELALEKSKSREYKDALDGLREEVSQFVGSVMEGVVRKGMRIGRTDAEFEEAVQQVSNFHVGAKANFDKALVDFLSTPFPFLSKIIVASEGTLSNVVQILPDKIAHSATLISVVPSNVNEDPERVPL</sequence>
<comment type="caution">
    <text evidence="2">The sequence shown here is derived from an EMBL/GenBank/DDBJ whole genome shotgun (WGS) entry which is preliminary data.</text>
</comment>
<dbReference type="EMBL" id="BKCJ010000458">
    <property type="protein sequence ID" value="GEU33381.1"/>
    <property type="molecule type" value="Genomic_DNA"/>
</dbReference>
<dbReference type="Gene3D" id="1.10.287.1490">
    <property type="match status" value="1"/>
</dbReference>
<evidence type="ECO:0008006" key="3">
    <source>
        <dbReference type="Google" id="ProtNLM"/>
    </source>
</evidence>
<keyword evidence="1" id="KW-0175">Coiled coil</keyword>
<proteinExistence type="predicted"/>
<organism evidence="2">
    <name type="scientific">Tanacetum cinerariifolium</name>
    <name type="common">Dalmatian daisy</name>
    <name type="synonym">Chrysanthemum cinerariifolium</name>
    <dbReference type="NCBI Taxonomy" id="118510"/>
    <lineage>
        <taxon>Eukaryota</taxon>
        <taxon>Viridiplantae</taxon>
        <taxon>Streptophyta</taxon>
        <taxon>Embryophyta</taxon>
        <taxon>Tracheophyta</taxon>
        <taxon>Spermatophyta</taxon>
        <taxon>Magnoliopsida</taxon>
        <taxon>eudicotyledons</taxon>
        <taxon>Gunneridae</taxon>
        <taxon>Pentapetalae</taxon>
        <taxon>asterids</taxon>
        <taxon>campanulids</taxon>
        <taxon>Asterales</taxon>
        <taxon>Asteraceae</taxon>
        <taxon>Asteroideae</taxon>
        <taxon>Anthemideae</taxon>
        <taxon>Anthemidinae</taxon>
        <taxon>Tanacetum</taxon>
    </lineage>
</organism>
<evidence type="ECO:0000313" key="2">
    <source>
        <dbReference type="EMBL" id="GEU33381.1"/>
    </source>
</evidence>
<reference evidence="2" key="1">
    <citation type="journal article" date="2019" name="Sci. Rep.">
        <title>Draft genome of Tanacetum cinerariifolium, the natural source of mosquito coil.</title>
        <authorList>
            <person name="Yamashiro T."/>
            <person name="Shiraishi A."/>
            <person name="Satake H."/>
            <person name="Nakayama K."/>
        </authorList>
    </citation>
    <scope>NUCLEOTIDE SEQUENCE</scope>
</reference>
<gene>
    <name evidence="2" type="ORF">Tci_005359</name>
</gene>
<evidence type="ECO:0000256" key="1">
    <source>
        <dbReference type="SAM" id="Coils"/>
    </source>
</evidence>
<accession>A0A6L2J8Z3</accession>